<keyword evidence="5" id="KW-0325">Glycoprotein</keyword>
<name>A0A9Q0MBW9_BLOTA</name>
<evidence type="ECO:0000256" key="1">
    <source>
        <dbReference type="ARBA" id="ARBA00004141"/>
    </source>
</evidence>
<keyword evidence="3 7" id="KW-1133">Transmembrane helix</keyword>
<dbReference type="InterPro" id="IPR047831">
    <property type="entry name" value="GPR180/TMEM145"/>
</dbReference>
<dbReference type="PANTHER" id="PTHR23252:SF24">
    <property type="entry name" value="TRANSMEMBRANE PROTEIN 145"/>
    <property type="match status" value="1"/>
</dbReference>
<feature type="transmembrane region" description="Helical" evidence="7">
    <location>
        <begin position="254"/>
        <end position="271"/>
    </location>
</feature>
<feature type="transmembrane region" description="Helical" evidence="7">
    <location>
        <begin position="357"/>
        <end position="380"/>
    </location>
</feature>
<dbReference type="GO" id="GO:0019236">
    <property type="term" value="P:response to pheromone"/>
    <property type="evidence" value="ECO:0007669"/>
    <property type="project" value="InterPro"/>
</dbReference>
<feature type="region of interest" description="Disordered" evidence="6">
    <location>
        <begin position="536"/>
        <end position="557"/>
    </location>
</feature>
<dbReference type="InterPro" id="IPR019336">
    <property type="entry name" value="GPR180/TMEM145_TM"/>
</dbReference>
<comment type="caution">
    <text evidence="10">The sequence shown here is derived from an EMBL/GenBank/DDBJ whole genome shotgun (WGS) entry which is preliminary data.</text>
</comment>
<evidence type="ECO:0000256" key="3">
    <source>
        <dbReference type="ARBA" id="ARBA00022989"/>
    </source>
</evidence>
<dbReference type="OMA" id="YTWSGCA"/>
<proteinExistence type="predicted"/>
<evidence type="ECO:0000256" key="6">
    <source>
        <dbReference type="SAM" id="MobiDB-lite"/>
    </source>
</evidence>
<feature type="transmembrane region" description="Helical" evidence="7">
    <location>
        <begin position="213"/>
        <end position="234"/>
    </location>
</feature>
<comment type="subcellular location">
    <subcellularLocation>
        <location evidence="1">Membrane</location>
        <topology evidence="1">Multi-pass membrane protein</topology>
    </subcellularLocation>
</comment>
<dbReference type="PANTHER" id="PTHR23252">
    <property type="entry name" value="INTIMAL THICKNESS RECEPTOR-RELATED"/>
    <property type="match status" value="1"/>
</dbReference>
<sequence length="557" mass="64406">MSLPKLTTYYGKVIEGDLVTDKNWIFLTRFCFLSREGIFEYNVSYPQEYSPQNLLLYFDAKSQWPAVYKQNKTCKEKHSVLIDDFNQVINLTEYKKEYRATTASGCKLDQTPDENNVTWYRCVHHRTFQSYRERWWFIALDNCDTQMGLKLHYRITMTNSQSNMWLRHFSADQFYILHTDAIMCAIFYLLLIASCFEAYALYTRHLYHKTYKLYIASLLSECTGLLFLVIYYSLYAKQGHANVWLRLIGKGFEAISTLIFLLLLLLLSKGYTITRARLKPRTVTKFTCFMVMSTIAYLIIFYHEQYAFDPGEVLYIYESVFGYLLVGLRLLAWSWFSYAIVFTLIHYPQKSAFFAKLFLVYSIWFISAPIVIMVATFVIPKYMREKIINAVELAIAFKAHLIFFFLTRPSRANKNFPFHVRTTQIAIMEKAGNTGDNGTLEHFTNYKYAPTRHTPLSIFALSNGNAGGGNGMIPMTASNGTNVRNTAFINDGKYSIHQPPPTTNLMMASQKPTSYSIESEMTSMTSLSNNGSIINGPRMTPPMKMHQDTTQLPQAEE</sequence>
<dbReference type="InterPro" id="IPR053880">
    <property type="entry name" value="GPR180-like_N"/>
</dbReference>
<dbReference type="AlphaFoldDB" id="A0A9Q0MBW9"/>
<evidence type="ECO:0000313" key="10">
    <source>
        <dbReference type="EMBL" id="KAJ6223065.1"/>
    </source>
</evidence>
<reference evidence="10" key="1">
    <citation type="submission" date="2022-12" db="EMBL/GenBank/DDBJ databases">
        <title>Genome assemblies of Blomia tropicalis.</title>
        <authorList>
            <person name="Cui Y."/>
        </authorList>
    </citation>
    <scope>NUCLEOTIDE SEQUENCE</scope>
    <source>
        <tissue evidence="10">Adult mites</tissue>
    </source>
</reference>
<feature type="transmembrane region" description="Helical" evidence="7">
    <location>
        <begin position="323"/>
        <end position="345"/>
    </location>
</feature>
<evidence type="ECO:0000256" key="2">
    <source>
        <dbReference type="ARBA" id="ARBA00022692"/>
    </source>
</evidence>
<feature type="domain" description="GPR180/TMEM145 transmembrane" evidence="8">
    <location>
        <begin position="186"/>
        <end position="403"/>
    </location>
</feature>
<keyword evidence="4 7" id="KW-0472">Membrane</keyword>
<feature type="compositionally biased region" description="Polar residues" evidence="6">
    <location>
        <begin position="548"/>
        <end position="557"/>
    </location>
</feature>
<evidence type="ECO:0000256" key="4">
    <source>
        <dbReference type="ARBA" id="ARBA00023136"/>
    </source>
</evidence>
<feature type="transmembrane region" description="Helical" evidence="7">
    <location>
        <begin position="283"/>
        <end position="303"/>
    </location>
</feature>
<keyword evidence="2 7" id="KW-0812">Transmembrane</keyword>
<keyword evidence="11" id="KW-1185">Reference proteome</keyword>
<dbReference type="EMBL" id="JAPWDV010000001">
    <property type="protein sequence ID" value="KAJ6223065.1"/>
    <property type="molecule type" value="Genomic_DNA"/>
</dbReference>
<accession>A0A9Q0MBW9</accession>
<evidence type="ECO:0008006" key="12">
    <source>
        <dbReference type="Google" id="ProtNLM"/>
    </source>
</evidence>
<dbReference type="GO" id="GO:0016020">
    <property type="term" value="C:membrane"/>
    <property type="evidence" value="ECO:0007669"/>
    <property type="project" value="UniProtKB-SubCell"/>
</dbReference>
<gene>
    <name evidence="10" type="ORF">RDWZM_001610</name>
</gene>
<feature type="domain" description="GPR180-like N-terminal" evidence="9">
    <location>
        <begin position="14"/>
        <end position="153"/>
    </location>
</feature>
<feature type="transmembrane region" description="Helical" evidence="7">
    <location>
        <begin position="174"/>
        <end position="201"/>
    </location>
</feature>
<evidence type="ECO:0000256" key="5">
    <source>
        <dbReference type="ARBA" id="ARBA00023180"/>
    </source>
</evidence>
<dbReference type="Pfam" id="PF10192">
    <property type="entry name" value="GPR180-TMEM145_TM"/>
    <property type="match status" value="1"/>
</dbReference>
<dbReference type="Pfam" id="PF21892">
    <property type="entry name" value="TMEM145_N"/>
    <property type="match status" value="1"/>
</dbReference>
<evidence type="ECO:0000256" key="7">
    <source>
        <dbReference type="SAM" id="Phobius"/>
    </source>
</evidence>
<organism evidence="10 11">
    <name type="scientific">Blomia tropicalis</name>
    <name type="common">Mite</name>
    <dbReference type="NCBI Taxonomy" id="40697"/>
    <lineage>
        <taxon>Eukaryota</taxon>
        <taxon>Metazoa</taxon>
        <taxon>Ecdysozoa</taxon>
        <taxon>Arthropoda</taxon>
        <taxon>Chelicerata</taxon>
        <taxon>Arachnida</taxon>
        <taxon>Acari</taxon>
        <taxon>Acariformes</taxon>
        <taxon>Sarcoptiformes</taxon>
        <taxon>Astigmata</taxon>
        <taxon>Glycyphagoidea</taxon>
        <taxon>Echimyopodidae</taxon>
        <taxon>Blomia</taxon>
    </lineage>
</organism>
<evidence type="ECO:0000313" key="11">
    <source>
        <dbReference type="Proteomes" id="UP001142055"/>
    </source>
</evidence>
<evidence type="ECO:0000259" key="8">
    <source>
        <dbReference type="Pfam" id="PF10192"/>
    </source>
</evidence>
<evidence type="ECO:0000259" key="9">
    <source>
        <dbReference type="Pfam" id="PF21892"/>
    </source>
</evidence>
<protein>
    <recommendedName>
        <fullName evidence="12">Intimal thickness related receptor IRP domain-containing protein</fullName>
    </recommendedName>
</protein>
<dbReference type="Proteomes" id="UP001142055">
    <property type="component" value="Chromosome 1"/>
</dbReference>
<dbReference type="GO" id="GO:0007186">
    <property type="term" value="P:G protein-coupled receptor signaling pathway"/>
    <property type="evidence" value="ECO:0007669"/>
    <property type="project" value="InterPro"/>
</dbReference>